<dbReference type="AlphaFoldDB" id="A0AA88LUB0"/>
<evidence type="ECO:0000313" key="2">
    <source>
        <dbReference type="Proteomes" id="UP001187415"/>
    </source>
</evidence>
<evidence type="ECO:0000313" key="1">
    <source>
        <dbReference type="EMBL" id="KAK2824133.1"/>
    </source>
</evidence>
<reference evidence="1" key="1">
    <citation type="submission" date="2023-07" db="EMBL/GenBank/DDBJ databases">
        <title>Chromosome-level Genome Assembly of Striped Snakehead (Channa striata).</title>
        <authorList>
            <person name="Liu H."/>
        </authorList>
    </citation>
    <scope>NUCLEOTIDE SEQUENCE</scope>
    <source>
        <strain evidence="1">Gz</strain>
        <tissue evidence="1">Muscle</tissue>
    </source>
</reference>
<dbReference type="Proteomes" id="UP001187415">
    <property type="component" value="Unassembled WGS sequence"/>
</dbReference>
<sequence>MGSAVESLALKRNLSCSDKVQLTSSSGFSSNLAVPGLPWGISSMPPIETPSATQPILYSNDGTRCCLIGCKEAEALFISVWQAGVHDGDITPATTNAWPASGPLYPISSTSLDSGWSLMNGLALGVSVSLVGLSPNRLHFGIVAEAGSAELGLGVGTWAADFASSFSLTALSVHHGVVSCQSKDGREGNLPAGARGCCLDSDAFNVL</sequence>
<dbReference type="EMBL" id="JAUPFM010000017">
    <property type="protein sequence ID" value="KAK2824133.1"/>
    <property type="molecule type" value="Genomic_DNA"/>
</dbReference>
<keyword evidence="2" id="KW-1185">Reference proteome</keyword>
<name>A0AA88LUB0_CHASR</name>
<protein>
    <submittedName>
        <fullName evidence="1">Uncharacterized protein</fullName>
    </submittedName>
</protein>
<proteinExistence type="predicted"/>
<accession>A0AA88LUB0</accession>
<gene>
    <name evidence="1" type="ORF">Q5P01_021308</name>
</gene>
<comment type="caution">
    <text evidence="1">The sequence shown here is derived from an EMBL/GenBank/DDBJ whole genome shotgun (WGS) entry which is preliminary data.</text>
</comment>
<organism evidence="1 2">
    <name type="scientific">Channa striata</name>
    <name type="common">Snakehead murrel</name>
    <name type="synonym">Ophicephalus striatus</name>
    <dbReference type="NCBI Taxonomy" id="64152"/>
    <lineage>
        <taxon>Eukaryota</taxon>
        <taxon>Metazoa</taxon>
        <taxon>Chordata</taxon>
        <taxon>Craniata</taxon>
        <taxon>Vertebrata</taxon>
        <taxon>Euteleostomi</taxon>
        <taxon>Actinopterygii</taxon>
        <taxon>Neopterygii</taxon>
        <taxon>Teleostei</taxon>
        <taxon>Neoteleostei</taxon>
        <taxon>Acanthomorphata</taxon>
        <taxon>Anabantaria</taxon>
        <taxon>Anabantiformes</taxon>
        <taxon>Channoidei</taxon>
        <taxon>Channidae</taxon>
        <taxon>Channa</taxon>
    </lineage>
</organism>